<evidence type="ECO:0000313" key="2">
    <source>
        <dbReference type="EMBL" id="EED87502.1"/>
    </source>
</evidence>
<dbReference type="eggNOG" id="ENOG502QYGS">
    <property type="taxonomic scope" value="Eukaryota"/>
</dbReference>
<reference evidence="2 3" key="2">
    <citation type="journal article" date="2008" name="Nature">
        <title>The Phaeodactylum genome reveals the evolutionary history of diatom genomes.</title>
        <authorList>
            <person name="Bowler C."/>
            <person name="Allen A.E."/>
            <person name="Badger J.H."/>
            <person name="Grimwood J."/>
            <person name="Jabbari K."/>
            <person name="Kuo A."/>
            <person name="Maheswari U."/>
            <person name="Martens C."/>
            <person name="Maumus F."/>
            <person name="Otillar R.P."/>
            <person name="Rayko E."/>
            <person name="Salamov A."/>
            <person name="Vandepoele K."/>
            <person name="Beszteri B."/>
            <person name="Gruber A."/>
            <person name="Heijde M."/>
            <person name="Katinka M."/>
            <person name="Mock T."/>
            <person name="Valentin K."/>
            <person name="Verret F."/>
            <person name="Berges J.A."/>
            <person name="Brownlee C."/>
            <person name="Cadoret J.P."/>
            <person name="Chiovitti A."/>
            <person name="Choi C.J."/>
            <person name="Coesel S."/>
            <person name="De Martino A."/>
            <person name="Detter J.C."/>
            <person name="Durkin C."/>
            <person name="Falciatore A."/>
            <person name="Fournet J."/>
            <person name="Haruta M."/>
            <person name="Huysman M.J."/>
            <person name="Jenkins B.D."/>
            <person name="Jiroutova K."/>
            <person name="Jorgensen R.E."/>
            <person name="Joubert Y."/>
            <person name="Kaplan A."/>
            <person name="Kroger N."/>
            <person name="Kroth P.G."/>
            <person name="La Roche J."/>
            <person name="Lindquist E."/>
            <person name="Lommer M."/>
            <person name="Martin-Jezequel V."/>
            <person name="Lopez P.J."/>
            <person name="Lucas S."/>
            <person name="Mangogna M."/>
            <person name="McGinnis K."/>
            <person name="Medlin L.K."/>
            <person name="Montsant A."/>
            <person name="Oudot-Le Secq M.P."/>
            <person name="Napoli C."/>
            <person name="Obornik M."/>
            <person name="Parker M.S."/>
            <person name="Petit J.L."/>
            <person name="Porcel B.M."/>
            <person name="Poulsen N."/>
            <person name="Robison M."/>
            <person name="Rychlewski L."/>
            <person name="Rynearson T.A."/>
            <person name="Schmutz J."/>
            <person name="Shapiro H."/>
            <person name="Siaut M."/>
            <person name="Stanley M."/>
            <person name="Sussman M.R."/>
            <person name="Taylor A.R."/>
            <person name="Vardi A."/>
            <person name="von Dassow P."/>
            <person name="Vyverman W."/>
            <person name="Willis A."/>
            <person name="Wyrwicz L.S."/>
            <person name="Rokhsar D.S."/>
            <person name="Weissenbach J."/>
            <person name="Armbrust E.V."/>
            <person name="Green B.R."/>
            <person name="Van de Peer Y."/>
            <person name="Grigoriev I.V."/>
        </authorList>
    </citation>
    <scope>NUCLEOTIDE SEQUENCE [LARGE SCALE GENOMIC DNA]</scope>
    <source>
        <strain evidence="2 3">CCMP1335</strain>
    </source>
</reference>
<dbReference type="PaxDb" id="35128-Thaps12120"/>
<dbReference type="Proteomes" id="UP000001449">
    <property type="component" value="Chromosome 23"/>
</dbReference>
<gene>
    <name evidence="2" type="ORF">THAPSDRAFT_12120</name>
</gene>
<dbReference type="InterPro" id="IPR051604">
    <property type="entry name" value="Ergot_Alk_Oxidoreductase"/>
</dbReference>
<dbReference type="InParanoid" id="B8CGI2"/>
<dbReference type="InterPro" id="IPR016040">
    <property type="entry name" value="NAD(P)-bd_dom"/>
</dbReference>
<evidence type="ECO:0000313" key="3">
    <source>
        <dbReference type="Proteomes" id="UP000001449"/>
    </source>
</evidence>
<dbReference type="SUPFAM" id="SSF51735">
    <property type="entry name" value="NAD(P)-binding Rossmann-fold domains"/>
    <property type="match status" value="1"/>
</dbReference>
<accession>B8CGI2</accession>
<dbReference type="RefSeq" id="XP_002295198.1">
    <property type="nucleotide sequence ID" value="XM_002295162.1"/>
</dbReference>
<dbReference type="KEGG" id="tps:THAPSDRAFT_12120"/>
<proteinExistence type="predicted"/>
<keyword evidence="3" id="KW-1185">Reference proteome</keyword>
<organism evidence="2 3">
    <name type="scientific">Thalassiosira pseudonana</name>
    <name type="common">Marine diatom</name>
    <name type="synonym">Cyclotella nana</name>
    <dbReference type="NCBI Taxonomy" id="35128"/>
    <lineage>
        <taxon>Eukaryota</taxon>
        <taxon>Sar</taxon>
        <taxon>Stramenopiles</taxon>
        <taxon>Ochrophyta</taxon>
        <taxon>Bacillariophyta</taxon>
        <taxon>Coscinodiscophyceae</taxon>
        <taxon>Thalassiosirophycidae</taxon>
        <taxon>Thalassiosirales</taxon>
        <taxon>Thalassiosiraceae</taxon>
        <taxon>Thalassiosira</taxon>
    </lineage>
</organism>
<name>B8CGI2_THAPS</name>
<dbReference type="HOGENOM" id="CLU_007383_10_6_1"/>
<dbReference type="PANTHER" id="PTHR43162:SF1">
    <property type="entry name" value="PRESTALK A DIFFERENTIATION PROTEIN A"/>
    <property type="match status" value="1"/>
</dbReference>
<sequence>MKLNLTTVKKAMGITPKSVGRVFILDGNNVVGHRVVNLLIDEGETPDVTIRVGMREEEDNDKDVEKWNCVERVKFVWEDKTTYDNALKDVKTVFVTTPTTENWDQHFTHFLSACNKAKVKRIIKLSMYHSLRSRAENPRRFFGDPEYLVGRDQFHDVPLVHQHALCDGDLILRGLDCTILFASHLMSNVLKYQGTTLCERKEFYGASGGKKVNYVSPNDVADVAVRAILDPKSHRREGYTLTGAAPIKDEEVATLISQRTDTEVAYVEKPLSFFDKDSAMLEKIKASGLEEEKFAKGDFERLAGREPETFEEYLSADHRMTVDERKALGLADFFTMTNKIELDFPSEPHFVTLVPKTEETPAETAQPVAAQ</sequence>
<dbReference type="Gene3D" id="3.90.25.10">
    <property type="entry name" value="UDP-galactose 4-epimerase, domain 1"/>
    <property type="match status" value="1"/>
</dbReference>
<dbReference type="PANTHER" id="PTHR43162">
    <property type="match status" value="1"/>
</dbReference>
<dbReference type="EMBL" id="CM000654">
    <property type="protein sequence ID" value="EED87502.1"/>
    <property type="molecule type" value="Genomic_DNA"/>
</dbReference>
<feature type="domain" description="NAD(P)-binding" evidence="1">
    <location>
        <begin position="31"/>
        <end position="231"/>
    </location>
</feature>
<protein>
    <recommendedName>
        <fullName evidence="1">NAD(P)-binding domain-containing protein</fullName>
    </recommendedName>
</protein>
<dbReference type="Pfam" id="PF13460">
    <property type="entry name" value="NAD_binding_10"/>
    <property type="match status" value="1"/>
</dbReference>
<dbReference type="Gene3D" id="3.40.50.720">
    <property type="entry name" value="NAD(P)-binding Rossmann-like Domain"/>
    <property type="match status" value="1"/>
</dbReference>
<dbReference type="OMA" id="REETYES"/>
<dbReference type="AlphaFoldDB" id="B8CGI2"/>
<dbReference type="GeneID" id="7448914"/>
<dbReference type="InterPro" id="IPR036291">
    <property type="entry name" value="NAD(P)-bd_dom_sf"/>
</dbReference>
<evidence type="ECO:0000259" key="1">
    <source>
        <dbReference type="Pfam" id="PF13460"/>
    </source>
</evidence>
<reference evidence="2 3" key="1">
    <citation type="journal article" date="2004" name="Science">
        <title>The genome of the diatom Thalassiosira pseudonana: ecology, evolution, and metabolism.</title>
        <authorList>
            <person name="Armbrust E.V."/>
            <person name="Berges J.A."/>
            <person name="Bowler C."/>
            <person name="Green B.R."/>
            <person name="Martinez D."/>
            <person name="Putnam N.H."/>
            <person name="Zhou S."/>
            <person name="Allen A.E."/>
            <person name="Apt K.E."/>
            <person name="Bechner M."/>
            <person name="Brzezinski M.A."/>
            <person name="Chaal B.K."/>
            <person name="Chiovitti A."/>
            <person name="Davis A.K."/>
            <person name="Demarest M.S."/>
            <person name="Detter J.C."/>
            <person name="Glavina T."/>
            <person name="Goodstein D."/>
            <person name="Hadi M.Z."/>
            <person name="Hellsten U."/>
            <person name="Hildebrand M."/>
            <person name="Jenkins B.D."/>
            <person name="Jurka J."/>
            <person name="Kapitonov V.V."/>
            <person name="Kroger N."/>
            <person name="Lau W.W."/>
            <person name="Lane T.W."/>
            <person name="Larimer F.W."/>
            <person name="Lippmeier J.C."/>
            <person name="Lucas S."/>
            <person name="Medina M."/>
            <person name="Montsant A."/>
            <person name="Obornik M."/>
            <person name="Parker M.S."/>
            <person name="Palenik B."/>
            <person name="Pazour G.J."/>
            <person name="Richardson P.M."/>
            <person name="Rynearson T.A."/>
            <person name="Saito M.A."/>
            <person name="Schwartz D.C."/>
            <person name="Thamatrakoln K."/>
            <person name="Valentin K."/>
            <person name="Vardi A."/>
            <person name="Wilkerson F.P."/>
            <person name="Rokhsar D.S."/>
        </authorList>
    </citation>
    <scope>NUCLEOTIDE SEQUENCE [LARGE SCALE GENOMIC DNA]</scope>
    <source>
        <strain evidence="2 3">CCMP1335</strain>
    </source>
</reference>